<comment type="similarity">
    <text evidence="1">Belongs to the LSM12 family.</text>
</comment>
<sequence length="205" mass="22170">MKVKMAGVNECFSIGSVVACKTCYNKEIEGEVLAFDPQTKMLILKCPASNGRAALNDVHVVNLSLVSDVQVKKEVTVVPEPPQSLNLNRLNTRVRNQIEDKKRMVTALSADVSPEGQKLFLAITKTIGEVCWQGPNIVVLNQVTITPPYKLENVRGDEESKAFNHIRKVVEKHVKDQAAGQVSSGNNSASTTATAGPETSSGTPQ</sequence>
<evidence type="ECO:0000256" key="2">
    <source>
        <dbReference type="SAM" id="MobiDB-lite"/>
    </source>
</evidence>
<accession>A0A8K0KIZ7</accession>
<evidence type="ECO:0000313" key="5">
    <source>
        <dbReference type="EMBL" id="KAG8236131.1"/>
    </source>
</evidence>
<name>A0A8K0KIZ7_LADFU</name>
<dbReference type="InterPro" id="IPR039683">
    <property type="entry name" value="Lsm12-like"/>
</dbReference>
<dbReference type="Pfam" id="PF09793">
    <property type="entry name" value="AD"/>
    <property type="match status" value="1"/>
</dbReference>
<dbReference type="Pfam" id="PF21166">
    <property type="entry name" value="LSM12_LSM"/>
    <property type="match status" value="1"/>
</dbReference>
<feature type="region of interest" description="Disordered" evidence="2">
    <location>
        <begin position="175"/>
        <end position="205"/>
    </location>
</feature>
<dbReference type="GO" id="GO:0003723">
    <property type="term" value="F:RNA binding"/>
    <property type="evidence" value="ECO:0007669"/>
    <property type="project" value="InterPro"/>
</dbReference>
<dbReference type="Proteomes" id="UP000792457">
    <property type="component" value="Unassembled WGS sequence"/>
</dbReference>
<dbReference type="PROSITE" id="PS52001">
    <property type="entry name" value="AD"/>
    <property type="match status" value="1"/>
</dbReference>
<comment type="caution">
    <text evidence="5">The sequence shown here is derived from an EMBL/GenBank/DDBJ whole genome shotgun (WGS) entry which is preliminary data.</text>
</comment>
<organism evidence="5 6">
    <name type="scientific">Ladona fulva</name>
    <name type="common">Scarce chaser dragonfly</name>
    <name type="synonym">Libellula fulva</name>
    <dbReference type="NCBI Taxonomy" id="123851"/>
    <lineage>
        <taxon>Eukaryota</taxon>
        <taxon>Metazoa</taxon>
        <taxon>Ecdysozoa</taxon>
        <taxon>Arthropoda</taxon>
        <taxon>Hexapoda</taxon>
        <taxon>Insecta</taxon>
        <taxon>Pterygota</taxon>
        <taxon>Palaeoptera</taxon>
        <taxon>Odonata</taxon>
        <taxon>Epiprocta</taxon>
        <taxon>Anisoptera</taxon>
        <taxon>Libelluloidea</taxon>
        <taxon>Libellulidae</taxon>
        <taxon>Ladona</taxon>
    </lineage>
</organism>
<gene>
    <name evidence="5" type="ORF">J437_LFUL001609</name>
</gene>
<protein>
    <recommendedName>
        <fullName evidence="7">LSM12 anticodon-binding domain-containing protein</fullName>
    </recommendedName>
</protein>
<proteinExistence type="inferred from homology"/>
<dbReference type="InterPro" id="IPR047575">
    <property type="entry name" value="Sm"/>
</dbReference>
<dbReference type="InterPro" id="IPR019181">
    <property type="entry name" value="LSM12_ABD"/>
</dbReference>
<evidence type="ECO:0000313" key="6">
    <source>
        <dbReference type="Proteomes" id="UP000792457"/>
    </source>
</evidence>
<reference evidence="5" key="2">
    <citation type="submission" date="2017-10" db="EMBL/GenBank/DDBJ databases">
        <title>Ladona fulva Genome sequencing and assembly.</title>
        <authorList>
            <person name="Murali S."/>
            <person name="Richards S."/>
            <person name="Bandaranaike D."/>
            <person name="Bellair M."/>
            <person name="Blankenburg K."/>
            <person name="Chao H."/>
            <person name="Dinh H."/>
            <person name="Doddapaneni H."/>
            <person name="Dugan-Rocha S."/>
            <person name="Elkadiri S."/>
            <person name="Gnanaolivu R."/>
            <person name="Hernandez B."/>
            <person name="Skinner E."/>
            <person name="Javaid M."/>
            <person name="Lee S."/>
            <person name="Li M."/>
            <person name="Ming W."/>
            <person name="Munidasa M."/>
            <person name="Muniz J."/>
            <person name="Nguyen L."/>
            <person name="Hughes D."/>
            <person name="Osuji N."/>
            <person name="Pu L.-L."/>
            <person name="Puazo M."/>
            <person name="Qu C."/>
            <person name="Quiroz J."/>
            <person name="Raj R."/>
            <person name="Weissenberger G."/>
            <person name="Xin Y."/>
            <person name="Zou X."/>
            <person name="Han Y."/>
            <person name="Worley K."/>
            <person name="Muzny D."/>
            <person name="Gibbs R."/>
        </authorList>
    </citation>
    <scope>NUCLEOTIDE SEQUENCE</scope>
    <source>
        <strain evidence="5">Sampled in the wild</strain>
    </source>
</reference>
<reference evidence="5" key="1">
    <citation type="submission" date="2013-04" db="EMBL/GenBank/DDBJ databases">
        <authorList>
            <person name="Qu J."/>
            <person name="Murali S.C."/>
            <person name="Bandaranaike D."/>
            <person name="Bellair M."/>
            <person name="Blankenburg K."/>
            <person name="Chao H."/>
            <person name="Dinh H."/>
            <person name="Doddapaneni H."/>
            <person name="Downs B."/>
            <person name="Dugan-Rocha S."/>
            <person name="Elkadiri S."/>
            <person name="Gnanaolivu R.D."/>
            <person name="Hernandez B."/>
            <person name="Javaid M."/>
            <person name="Jayaseelan J.C."/>
            <person name="Lee S."/>
            <person name="Li M."/>
            <person name="Ming W."/>
            <person name="Munidasa M."/>
            <person name="Muniz J."/>
            <person name="Nguyen L."/>
            <person name="Ongeri F."/>
            <person name="Osuji N."/>
            <person name="Pu L.-L."/>
            <person name="Puazo M."/>
            <person name="Qu C."/>
            <person name="Quiroz J."/>
            <person name="Raj R."/>
            <person name="Weissenberger G."/>
            <person name="Xin Y."/>
            <person name="Zou X."/>
            <person name="Han Y."/>
            <person name="Richards S."/>
            <person name="Worley K."/>
            <person name="Muzny D."/>
            <person name="Gibbs R."/>
        </authorList>
    </citation>
    <scope>NUCLEOTIDE SEQUENCE</scope>
    <source>
        <strain evidence="5">Sampled in the wild</strain>
    </source>
</reference>
<dbReference type="SMART" id="SM00995">
    <property type="entry name" value="AD"/>
    <property type="match status" value="1"/>
</dbReference>
<dbReference type="PANTHER" id="PTHR13542">
    <property type="entry name" value="LSM12 HOMOLOG"/>
    <property type="match status" value="1"/>
</dbReference>
<evidence type="ECO:0008006" key="7">
    <source>
        <dbReference type="Google" id="ProtNLM"/>
    </source>
</evidence>
<feature type="domain" description="Sm" evidence="4">
    <location>
        <begin position="5"/>
        <end position="75"/>
    </location>
</feature>
<keyword evidence="6" id="KW-1185">Reference proteome</keyword>
<dbReference type="OrthoDB" id="1057137at2759"/>
<evidence type="ECO:0000256" key="1">
    <source>
        <dbReference type="ARBA" id="ARBA00006359"/>
    </source>
</evidence>
<dbReference type="InterPro" id="IPR047574">
    <property type="entry name" value="AD"/>
</dbReference>
<feature type="domain" description="AD" evidence="3">
    <location>
        <begin position="83"/>
        <end position="178"/>
    </location>
</feature>
<dbReference type="CDD" id="cd01735">
    <property type="entry name" value="LSm12_N"/>
    <property type="match status" value="1"/>
</dbReference>
<evidence type="ECO:0000259" key="4">
    <source>
        <dbReference type="PROSITE" id="PS52002"/>
    </source>
</evidence>
<dbReference type="EMBL" id="KZ308992">
    <property type="protein sequence ID" value="KAG8236131.1"/>
    <property type="molecule type" value="Genomic_DNA"/>
</dbReference>
<dbReference type="AlphaFoldDB" id="A0A8K0KIZ7"/>
<feature type="compositionally biased region" description="Low complexity" evidence="2">
    <location>
        <begin position="183"/>
        <end position="196"/>
    </location>
</feature>
<dbReference type="InterPro" id="IPR048478">
    <property type="entry name" value="LSM12_LSM"/>
</dbReference>
<evidence type="ECO:0000259" key="3">
    <source>
        <dbReference type="PROSITE" id="PS52001"/>
    </source>
</evidence>
<dbReference type="PROSITE" id="PS52002">
    <property type="entry name" value="SM"/>
    <property type="match status" value="1"/>
</dbReference>